<keyword evidence="3" id="KW-0274">FAD</keyword>
<dbReference type="GO" id="GO:0004497">
    <property type="term" value="F:monooxygenase activity"/>
    <property type="evidence" value="ECO:0007669"/>
    <property type="project" value="UniProtKB-KW"/>
</dbReference>
<comment type="similarity">
    <text evidence="1">Belongs to the paxM FAD-dependent monooxygenase family.</text>
</comment>
<keyword evidence="2" id="KW-0285">Flavoprotein</keyword>
<dbReference type="Pfam" id="PF01494">
    <property type="entry name" value="FAD_binding_3"/>
    <property type="match status" value="1"/>
</dbReference>
<dbReference type="InterPro" id="IPR002938">
    <property type="entry name" value="FAD-bd"/>
</dbReference>
<dbReference type="Gene3D" id="3.50.50.60">
    <property type="entry name" value="FAD/NAD(P)-binding domain"/>
    <property type="match status" value="1"/>
</dbReference>
<evidence type="ECO:0000313" key="7">
    <source>
        <dbReference type="EMBL" id="CZR66960.1"/>
    </source>
</evidence>
<dbReference type="GO" id="GO:0071949">
    <property type="term" value="F:FAD binding"/>
    <property type="evidence" value="ECO:0007669"/>
    <property type="project" value="InterPro"/>
</dbReference>
<keyword evidence="8" id="KW-1185">Reference proteome</keyword>
<evidence type="ECO:0000259" key="6">
    <source>
        <dbReference type="Pfam" id="PF01494"/>
    </source>
</evidence>
<proteinExistence type="inferred from homology"/>
<dbReference type="PRINTS" id="PR00420">
    <property type="entry name" value="RNGMNOXGNASE"/>
</dbReference>
<dbReference type="SUPFAM" id="SSF51905">
    <property type="entry name" value="FAD/NAD(P)-binding domain"/>
    <property type="match status" value="1"/>
</dbReference>
<dbReference type="AlphaFoldDB" id="A0A1L7XPK1"/>
<name>A0A1L7XPK1_9HELO</name>
<dbReference type="OrthoDB" id="16820at2759"/>
<protein>
    <submittedName>
        <fullName evidence="7">Related to salicylate hydroxylase</fullName>
    </submittedName>
</protein>
<sequence>MSEQEVEVGLGKSNVNSTPQNATWDATVIDKLPTTTFYPTNSLQFLHKLEKERLNESAKEPPIPEANVQLRIVIVSAGLDGLATSIALAQCGHRVIVLEQAQQLSKVGADVQIPSNVARLLERWGVLPFLVDKAAEPHDITLQSFGAPSYVVHRAHFHEALYERAKELGVDVRVNSKVVKYDLEAPAAMMENNTILRADLVVAADEVNSTARRFILGGTGQAPTPAGFYSILDQLSLNLWIGPDGHVMTYTMAAGSSFSLSDIQDMRRDFADWDLKLVKIINMVEKTMKRPLLAGPPLPTWLAPSCRILILGDTAHSMLPYMSQAAAMAVKDGAALATVLNFIEDRDALPFALRTLGRERLKRASHMQEASRGKHFMVSANQRSDPVTQLWAYGYDPKGAMKKAWKAVIRNGCEFKRWQN</sequence>
<evidence type="ECO:0000256" key="5">
    <source>
        <dbReference type="ARBA" id="ARBA00023033"/>
    </source>
</evidence>
<reference evidence="7 8" key="1">
    <citation type="submission" date="2016-03" db="EMBL/GenBank/DDBJ databases">
        <authorList>
            <person name="Ploux O."/>
        </authorList>
    </citation>
    <scope>NUCLEOTIDE SEQUENCE [LARGE SCALE GENOMIC DNA]</scope>
    <source>
        <strain evidence="7 8">UAMH 11012</strain>
    </source>
</reference>
<keyword evidence="4" id="KW-0560">Oxidoreductase</keyword>
<dbReference type="Proteomes" id="UP000184330">
    <property type="component" value="Unassembled WGS sequence"/>
</dbReference>
<evidence type="ECO:0000256" key="2">
    <source>
        <dbReference type="ARBA" id="ARBA00022630"/>
    </source>
</evidence>
<evidence type="ECO:0000313" key="8">
    <source>
        <dbReference type="Proteomes" id="UP000184330"/>
    </source>
</evidence>
<keyword evidence="5" id="KW-0503">Monooxygenase</keyword>
<dbReference type="PANTHER" id="PTHR13789">
    <property type="entry name" value="MONOOXYGENASE"/>
    <property type="match status" value="1"/>
</dbReference>
<accession>A0A1L7XPK1</accession>
<dbReference type="PANTHER" id="PTHR13789:SF306">
    <property type="entry name" value="HYDROXYLASE, PUTATIVE-RELATED"/>
    <property type="match status" value="1"/>
</dbReference>
<feature type="domain" description="FAD-binding" evidence="6">
    <location>
        <begin position="71"/>
        <end position="257"/>
    </location>
</feature>
<organism evidence="7 8">
    <name type="scientific">Phialocephala subalpina</name>
    <dbReference type="NCBI Taxonomy" id="576137"/>
    <lineage>
        <taxon>Eukaryota</taxon>
        <taxon>Fungi</taxon>
        <taxon>Dikarya</taxon>
        <taxon>Ascomycota</taxon>
        <taxon>Pezizomycotina</taxon>
        <taxon>Leotiomycetes</taxon>
        <taxon>Helotiales</taxon>
        <taxon>Mollisiaceae</taxon>
        <taxon>Phialocephala</taxon>
        <taxon>Phialocephala fortinii species complex</taxon>
    </lineage>
</organism>
<evidence type="ECO:0000256" key="4">
    <source>
        <dbReference type="ARBA" id="ARBA00023002"/>
    </source>
</evidence>
<gene>
    <name evidence="7" type="ORF">PAC_16859</name>
</gene>
<dbReference type="STRING" id="576137.A0A1L7XPK1"/>
<evidence type="ECO:0000256" key="1">
    <source>
        <dbReference type="ARBA" id="ARBA00007992"/>
    </source>
</evidence>
<dbReference type="InterPro" id="IPR036188">
    <property type="entry name" value="FAD/NAD-bd_sf"/>
</dbReference>
<dbReference type="EMBL" id="FJOG01000041">
    <property type="protein sequence ID" value="CZR66960.1"/>
    <property type="molecule type" value="Genomic_DNA"/>
</dbReference>
<dbReference type="InterPro" id="IPR050493">
    <property type="entry name" value="FAD-dep_Monooxygenase_BioMet"/>
</dbReference>
<evidence type="ECO:0000256" key="3">
    <source>
        <dbReference type="ARBA" id="ARBA00022827"/>
    </source>
</evidence>